<dbReference type="InterPro" id="IPR017972">
    <property type="entry name" value="Cyt_P450_CS"/>
</dbReference>
<dbReference type="Proteomes" id="UP001318860">
    <property type="component" value="Unassembled WGS sequence"/>
</dbReference>
<keyword evidence="2 3" id="KW-0560">Oxidoreductase</keyword>
<reference evidence="5 6" key="1">
    <citation type="journal article" date="2021" name="Comput. Struct. Biotechnol. J.">
        <title>De novo genome assembly of the potent medicinal plant Rehmannia glutinosa using nanopore technology.</title>
        <authorList>
            <person name="Ma L."/>
            <person name="Dong C."/>
            <person name="Song C."/>
            <person name="Wang X."/>
            <person name="Zheng X."/>
            <person name="Niu Y."/>
            <person name="Chen S."/>
            <person name="Feng W."/>
        </authorList>
    </citation>
    <scope>NUCLEOTIDE SEQUENCE [LARGE SCALE GENOMIC DNA]</scope>
    <source>
        <strain evidence="5">DH-2019</strain>
    </source>
</reference>
<dbReference type="Gene3D" id="1.10.630.10">
    <property type="entry name" value="Cytochrome P450"/>
    <property type="match status" value="1"/>
</dbReference>
<organism evidence="5 6">
    <name type="scientific">Rehmannia glutinosa</name>
    <name type="common">Chinese foxglove</name>
    <dbReference type="NCBI Taxonomy" id="99300"/>
    <lineage>
        <taxon>Eukaryota</taxon>
        <taxon>Viridiplantae</taxon>
        <taxon>Streptophyta</taxon>
        <taxon>Embryophyta</taxon>
        <taxon>Tracheophyta</taxon>
        <taxon>Spermatophyta</taxon>
        <taxon>Magnoliopsida</taxon>
        <taxon>eudicotyledons</taxon>
        <taxon>Gunneridae</taxon>
        <taxon>Pentapetalae</taxon>
        <taxon>asterids</taxon>
        <taxon>lamiids</taxon>
        <taxon>Lamiales</taxon>
        <taxon>Orobanchaceae</taxon>
        <taxon>Rehmannieae</taxon>
        <taxon>Rehmannia</taxon>
    </lineage>
</organism>
<dbReference type="PANTHER" id="PTHR47951:SF7">
    <property type="entry name" value="FLAVONOID 3',5'-HYDROXYLASE-LIKE ISOFORM X1"/>
    <property type="match status" value="1"/>
</dbReference>
<dbReference type="InterPro" id="IPR002401">
    <property type="entry name" value="Cyt_P450_E_grp-I"/>
</dbReference>
<sequence length="514" mass="57966">MEQIFLAILSFIFLPISIFSYLWVFKNWSSKKSPPLPPGPLDLPILGFLPFLTQNLHIQLTDLARKHGPIYKLRLGTKLCIVITSPALIKQVVRDHDPVFANHDPTIAGLVATGGGLDIVNSPYGPYWRHLRKLFVREMMSNNNLEASYFLRKNEVGKAVRKLCGRVGTGIDIGELIFVTEVNVVLSLLWGGTVEGEKRDRIGAEFREKVGKFVELLGRPNLSDVFPVLARFDLQGIVKEMKGVLPSVDEILDSVINERLKIMDDSGELWSGKRGKDFVQILLDLKEKNVGEESMDLTQIKALLMDIVIGGTDTTATTVEWVMAEILNNPQAMKRAQQELTDIVGLNNIVEESHMSKLKYLEAVVKETFRLHPPLPLLIPRLPSQSTVIGGYTIPKNSRVLLNVWANYKDPNVWENPSEFQPDRFLNEGSGNWDYMGNNFHYLPFGSGRRVCPGLPLAERMVMYLLATLLHSFDWKLPEGEKLDLSEKFGIVMKKSTPLFAVPSQRLPDLSMYE</sequence>
<evidence type="ECO:0000256" key="1">
    <source>
        <dbReference type="ARBA" id="ARBA00004167"/>
    </source>
</evidence>
<proteinExistence type="inferred from homology"/>
<keyword evidence="4" id="KW-0812">Transmembrane</keyword>
<dbReference type="EMBL" id="JABTTQ020000004">
    <property type="protein sequence ID" value="KAK6158035.1"/>
    <property type="molecule type" value="Genomic_DNA"/>
</dbReference>
<evidence type="ECO:0000256" key="4">
    <source>
        <dbReference type="SAM" id="Phobius"/>
    </source>
</evidence>
<accession>A0ABR0XFR9</accession>
<dbReference type="Pfam" id="PF00067">
    <property type="entry name" value="p450"/>
    <property type="match status" value="1"/>
</dbReference>
<name>A0ABR0XFR9_REHGL</name>
<keyword evidence="3" id="KW-0479">Metal-binding</keyword>
<gene>
    <name evidence="5" type="ORF">DH2020_005349</name>
</gene>
<evidence type="ECO:0000256" key="3">
    <source>
        <dbReference type="RuleBase" id="RU000461"/>
    </source>
</evidence>
<dbReference type="InterPro" id="IPR001128">
    <property type="entry name" value="Cyt_P450"/>
</dbReference>
<dbReference type="PROSITE" id="PS00086">
    <property type="entry name" value="CYTOCHROME_P450"/>
    <property type="match status" value="1"/>
</dbReference>
<dbReference type="InterPro" id="IPR036396">
    <property type="entry name" value="Cyt_P450_sf"/>
</dbReference>
<evidence type="ECO:0000313" key="6">
    <source>
        <dbReference type="Proteomes" id="UP001318860"/>
    </source>
</evidence>
<comment type="caution">
    <text evidence="5">The sequence shown here is derived from an EMBL/GenBank/DDBJ whole genome shotgun (WGS) entry which is preliminary data.</text>
</comment>
<feature type="transmembrane region" description="Helical" evidence="4">
    <location>
        <begin position="6"/>
        <end position="25"/>
    </location>
</feature>
<keyword evidence="3" id="KW-0408">Iron</keyword>
<dbReference type="PANTHER" id="PTHR47951">
    <property type="entry name" value="OS08G0547900 PROTEIN"/>
    <property type="match status" value="1"/>
</dbReference>
<evidence type="ECO:0000313" key="5">
    <source>
        <dbReference type="EMBL" id="KAK6158035.1"/>
    </source>
</evidence>
<keyword evidence="3" id="KW-0349">Heme</keyword>
<keyword evidence="3" id="KW-0503">Monooxygenase</keyword>
<dbReference type="PRINTS" id="PR00385">
    <property type="entry name" value="P450"/>
</dbReference>
<dbReference type="PRINTS" id="PR00463">
    <property type="entry name" value="EP450I"/>
</dbReference>
<keyword evidence="4" id="KW-1133">Transmembrane helix</keyword>
<protein>
    <submittedName>
        <fullName evidence="5">Uncharacterized protein</fullName>
    </submittedName>
</protein>
<comment type="similarity">
    <text evidence="3">Belongs to the cytochrome P450 family.</text>
</comment>
<evidence type="ECO:0000256" key="2">
    <source>
        <dbReference type="ARBA" id="ARBA00023002"/>
    </source>
</evidence>
<keyword evidence="6" id="KW-1185">Reference proteome</keyword>
<keyword evidence="4" id="KW-0472">Membrane</keyword>
<dbReference type="SUPFAM" id="SSF48264">
    <property type="entry name" value="Cytochrome P450"/>
    <property type="match status" value="1"/>
</dbReference>
<comment type="subcellular location">
    <subcellularLocation>
        <location evidence="1">Membrane</location>
        <topology evidence="1">Single-pass membrane protein</topology>
    </subcellularLocation>
</comment>